<gene>
    <name evidence="6" type="ORF">LNINA_LOCUS7108</name>
</gene>
<dbReference type="InterPro" id="IPR002213">
    <property type="entry name" value="UDP_glucos_trans"/>
</dbReference>
<evidence type="ECO:0000313" key="6">
    <source>
        <dbReference type="EMBL" id="CAK1547648.1"/>
    </source>
</evidence>
<dbReference type="SUPFAM" id="SSF53756">
    <property type="entry name" value="UDP-Glycosyltransferase/glycogen phosphorylase"/>
    <property type="match status" value="1"/>
</dbReference>
<dbReference type="EMBL" id="CAVLEF010000009">
    <property type="protein sequence ID" value="CAK1547648.1"/>
    <property type="molecule type" value="Genomic_DNA"/>
</dbReference>
<dbReference type="InterPro" id="IPR050271">
    <property type="entry name" value="UDP-glycosyltransferase"/>
</dbReference>
<dbReference type="Pfam" id="PF00201">
    <property type="entry name" value="UDPGT"/>
    <property type="match status" value="1"/>
</dbReference>
<evidence type="ECO:0000256" key="1">
    <source>
        <dbReference type="ARBA" id="ARBA00009995"/>
    </source>
</evidence>
<keyword evidence="2" id="KW-0328">Glycosyltransferase</keyword>
<keyword evidence="4" id="KW-0472">Membrane</keyword>
<dbReference type="PANTHER" id="PTHR48043">
    <property type="entry name" value="EG:EG0003.4 PROTEIN-RELATED"/>
    <property type="match status" value="1"/>
</dbReference>
<protein>
    <recommendedName>
        <fullName evidence="8">UDP-glucuronosyltransferase</fullName>
    </recommendedName>
</protein>
<feature type="signal peptide" evidence="5">
    <location>
        <begin position="1"/>
        <end position="17"/>
    </location>
</feature>
<dbReference type="GO" id="GO:0008194">
    <property type="term" value="F:UDP-glycosyltransferase activity"/>
    <property type="evidence" value="ECO:0007669"/>
    <property type="project" value="InterPro"/>
</dbReference>
<name>A0AAV1JET0_9NEOP</name>
<dbReference type="CDD" id="cd03784">
    <property type="entry name" value="GT1_Gtf-like"/>
    <property type="match status" value="1"/>
</dbReference>
<organism evidence="6 7">
    <name type="scientific">Leptosia nina</name>
    <dbReference type="NCBI Taxonomy" id="320188"/>
    <lineage>
        <taxon>Eukaryota</taxon>
        <taxon>Metazoa</taxon>
        <taxon>Ecdysozoa</taxon>
        <taxon>Arthropoda</taxon>
        <taxon>Hexapoda</taxon>
        <taxon>Insecta</taxon>
        <taxon>Pterygota</taxon>
        <taxon>Neoptera</taxon>
        <taxon>Endopterygota</taxon>
        <taxon>Lepidoptera</taxon>
        <taxon>Glossata</taxon>
        <taxon>Ditrysia</taxon>
        <taxon>Papilionoidea</taxon>
        <taxon>Pieridae</taxon>
        <taxon>Pierinae</taxon>
        <taxon>Leptosia</taxon>
    </lineage>
</organism>
<evidence type="ECO:0000313" key="7">
    <source>
        <dbReference type="Proteomes" id="UP001497472"/>
    </source>
</evidence>
<reference evidence="6 7" key="1">
    <citation type="submission" date="2023-11" db="EMBL/GenBank/DDBJ databases">
        <authorList>
            <person name="Okamura Y."/>
        </authorList>
    </citation>
    <scope>NUCLEOTIDE SEQUENCE [LARGE SCALE GENOMIC DNA]</scope>
</reference>
<evidence type="ECO:0000256" key="4">
    <source>
        <dbReference type="SAM" id="Phobius"/>
    </source>
</evidence>
<evidence type="ECO:0008006" key="8">
    <source>
        <dbReference type="Google" id="ProtNLM"/>
    </source>
</evidence>
<dbReference type="Proteomes" id="UP001497472">
    <property type="component" value="Unassembled WGS sequence"/>
</dbReference>
<feature type="chain" id="PRO_5043516594" description="UDP-glucuronosyltransferase" evidence="5">
    <location>
        <begin position="18"/>
        <end position="518"/>
    </location>
</feature>
<keyword evidence="5" id="KW-0732">Signal</keyword>
<sequence length="518" mass="59861">MLLKLSLIFFFISRIDAARILAVFPTPSISHQQAFRPIIQELVKRNHDVYVLTTDPMYPKNKAPANLTEIDVHDLSYQEVAGWLQDVQGDKLGIIKTVKDIFARIIVLLEKQIQVPEFKELYGQKFDLLLIEAYVQSALVLAHVFDAPVIQVSSLGGGPKSYAEFGAPYHPLLFPSAAAQRLYNLTMFEKAQSLLINYFLEYLVLQSREFEYEMWKRNFGPDVPTYDELFLKKVQMLFLNEHPIWSDNHPVPPSIVYIGGIHQPLEPEMPQELQTFLDSSKNGVIYISFGSNVKPSILPPEKIQVMTKVLSKLRYDVLWKWDQEELPGKSENIRIYKWFPQPTLLKHPKVKIFITQGGLQSTDEAIDAAVPLIGIPMLGDQWYNVEKYVRHDIGLQLDINHITEDSFRNAIERVIDDKRYKENIIRLRSIMREYPIEPKKLAVWWIEHVLKHGGKHLRSPATGLTFFEYYEVPLLLTMLGISILVVAAIVFTILIVWRQLKKRLTSSGKKKQKKQKKL</sequence>
<comment type="similarity">
    <text evidence="1">Belongs to the UDP-glycosyltransferase family.</text>
</comment>
<comment type="caution">
    <text evidence="6">The sequence shown here is derived from an EMBL/GenBank/DDBJ whole genome shotgun (WGS) entry which is preliminary data.</text>
</comment>
<keyword evidence="3" id="KW-0808">Transferase</keyword>
<keyword evidence="4" id="KW-0812">Transmembrane</keyword>
<keyword evidence="4" id="KW-1133">Transmembrane helix</keyword>
<evidence type="ECO:0000256" key="2">
    <source>
        <dbReference type="ARBA" id="ARBA00022676"/>
    </source>
</evidence>
<feature type="transmembrane region" description="Helical" evidence="4">
    <location>
        <begin position="474"/>
        <end position="497"/>
    </location>
</feature>
<dbReference type="Gene3D" id="3.40.50.2000">
    <property type="entry name" value="Glycogen Phosphorylase B"/>
    <property type="match status" value="2"/>
</dbReference>
<evidence type="ECO:0000256" key="5">
    <source>
        <dbReference type="SAM" id="SignalP"/>
    </source>
</evidence>
<dbReference type="AlphaFoldDB" id="A0AAV1JET0"/>
<proteinExistence type="inferred from homology"/>
<dbReference type="FunFam" id="3.40.50.2000:FF:000050">
    <property type="entry name" value="UDP-glucuronosyltransferase"/>
    <property type="match status" value="1"/>
</dbReference>
<keyword evidence="7" id="KW-1185">Reference proteome</keyword>
<evidence type="ECO:0000256" key="3">
    <source>
        <dbReference type="ARBA" id="ARBA00022679"/>
    </source>
</evidence>
<dbReference type="PANTHER" id="PTHR48043:SF159">
    <property type="entry name" value="EG:EG0003.4 PROTEIN-RELATED"/>
    <property type="match status" value="1"/>
</dbReference>
<accession>A0AAV1JET0</accession>